<dbReference type="EMBL" id="MK689364">
    <property type="protein sequence ID" value="QBZ70785.1"/>
    <property type="molecule type" value="Genomic_DNA"/>
</dbReference>
<keyword evidence="2" id="KW-1185">Reference proteome</keyword>
<evidence type="ECO:0000313" key="1">
    <source>
        <dbReference type="EMBL" id="QBZ70785.1"/>
    </source>
</evidence>
<organism evidence="1 2">
    <name type="scientific">Edwardsiella phage pEt-SU</name>
    <dbReference type="NCBI Taxonomy" id="2562142"/>
    <lineage>
        <taxon>Viruses</taxon>
        <taxon>Duplodnaviria</taxon>
        <taxon>Heunggongvirae</taxon>
        <taxon>Uroviricota</taxon>
        <taxon>Caudoviricetes</taxon>
        <taxon>Chimalliviridae</taxon>
        <taxon>Petsuvirus</taxon>
        <taxon>Petsuvirus pEtSU</taxon>
    </lineage>
</organism>
<dbReference type="Pfam" id="PF20034">
    <property type="entry name" value="Peptidase_S80"/>
    <property type="match status" value="1"/>
</dbReference>
<gene>
    <name evidence="1" type="ORF">pETSU_204</name>
</gene>
<accession>A0A4D6DWV1</accession>
<protein>
    <submittedName>
        <fullName evidence="1">Putative virion structural protein</fullName>
    </submittedName>
</protein>
<dbReference type="InterPro" id="IPR045405">
    <property type="entry name" value="Peptidase_S80"/>
</dbReference>
<evidence type="ECO:0000313" key="2">
    <source>
        <dbReference type="Proteomes" id="UP000297195"/>
    </source>
</evidence>
<reference evidence="1 2" key="1">
    <citation type="submission" date="2019-03" db="EMBL/GenBank/DDBJ databases">
        <authorList>
            <person name="Kim S.G."/>
            <person name="Park S.C."/>
        </authorList>
    </citation>
    <scope>NUCLEOTIDE SEQUENCE [LARGE SCALE GENOMIC DNA]</scope>
</reference>
<name>A0A4D6DWV1_9CAUD</name>
<dbReference type="Proteomes" id="UP000297195">
    <property type="component" value="Segment"/>
</dbReference>
<proteinExistence type="predicted"/>
<sequence>MSEISLGNIVLAHSGKKGILKPNEQGLYLLNAGGFNIPNHAGITYPANDYIVAQIEENSDLQRRAKMGYCKMEVEHPEPFFYVIENGVKYRQPMTDVLQWINRLRSYDPDNICGLISKVIFRLENPNDLSAPIWNEILCKPFGPKGDQFRESLDTPEHNTAVSIRTQISPFRPGETRKNVEYWTGYDWVAEPGMIHANKHMSAGCESFMSEMNMSSNVQKFAVAKVIARMEEAMAQAATNTEALEHVGGMEALNHFSTMLNMMKSKYRTGDTVQVGHSFTDIF</sequence>